<evidence type="ECO:0000313" key="2">
    <source>
        <dbReference type="EMBL" id="QGU03979.1"/>
    </source>
</evidence>
<keyword evidence="3" id="KW-1185">Reference proteome</keyword>
<dbReference type="AlphaFoldDB" id="A0A6B8VLP9"/>
<gene>
    <name evidence="2" type="ORF">CETAM_03520</name>
</gene>
<evidence type="ECO:0000313" key="3">
    <source>
        <dbReference type="Proteomes" id="UP000425178"/>
    </source>
</evidence>
<keyword evidence="1" id="KW-0812">Transmembrane</keyword>
<organism evidence="2 3">
    <name type="scientific">Corynebacterium comes</name>
    <dbReference type="NCBI Taxonomy" id="2675218"/>
    <lineage>
        <taxon>Bacteria</taxon>
        <taxon>Bacillati</taxon>
        <taxon>Actinomycetota</taxon>
        <taxon>Actinomycetes</taxon>
        <taxon>Mycobacteriales</taxon>
        <taxon>Corynebacteriaceae</taxon>
        <taxon>Corynebacterium</taxon>
    </lineage>
</organism>
<feature type="transmembrane region" description="Helical" evidence="1">
    <location>
        <begin position="150"/>
        <end position="173"/>
    </location>
</feature>
<dbReference type="KEGG" id="ccoe:CETAM_03520"/>
<keyword evidence="1" id="KW-1133">Transmembrane helix</keyword>
<name>A0A6B8VLP9_9CORY</name>
<dbReference type="RefSeq" id="WP_156227100.1">
    <property type="nucleotide sequence ID" value="NZ_CP046453.1"/>
</dbReference>
<dbReference type="EMBL" id="CP046453">
    <property type="protein sequence ID" value="QGU03979.1"/>
    <property type="molecule type" value="Genomic_DNA"/>
</dbReference>
<sequence length="181" mass="19399">MPSIPTLTDLSTAREARRVKRFGKFSAFTPRWLDFWRTPTRTRTLVAVYLTTVAIGFFSLVAGVWLPAAFIVYVGSIFALAVSWTILRATIGTRDSAPRSLLDVQETEVLDLGHRIGFRVLCNLNLLMAFIVLVSAVLTDGSLPLSGGLALGAALLHTVFLASSLPAVGYALAFTGGGRGA</sequence>
<feature type="transmembrane region" description="Helical" evidence="1">
    <location>
        <begin position="71"/>
        <end position="91"/>
    </location>
</feature>
<feature type="transmembrane region" description="Helical" evidence="1">
    <location>
        <begin position="120"/>
        <end position="138"/>
    </location>
</feature>
<dbReference type="Proteomes" id="UP000425178">
    <property type="component" value="Chromosome"/>
</dbReference>
<accession>A0A6B8VLP9</accession>
<keyword evidence="1" id="KW-0472">Membrane</keyword>
<evidence type="ECO:0000256" key="1">
    <source>
        <dbReference type="SAM" id="Phobius"/>
    </source>
</evidence>
<feature type="transmembrane region" description="Helical" evidence="1">
    <location>
        <begin position="45"/>
        <end position="65"/>
    </location>
</feature>
<reference evidence="2 3" key="1">
    <citation type="journal article" date="2021" name="Int. J. Syst. Evol. Microbiol.">
        <title>Classification of three corynebacterial strains isolated from a small paddock in North Rhine-Westphalia: proposal of &lt;i&gt;Corynebacterium kalinowskii&lt;/i&gt; sp. nov., &lt;i&gt;Corynebacterium comes&lt;/i&gt; sp. nov. and &lt;i&gt;Corynebacterium occultum&lt;/i&gt; sp. nov.</title>
        <authorList>
            <person name="Schaffert L."/>
            <person name="Ruwe M."/>
            <person name="Milse J."/>
            <person name="Hanuschka K."/>
            <person name="Ortseifen V."/>
            <person name="Droste J."/>
            <person name="Brandt D."/>
            <person name="Schl L."/>
            <person name="Kutter Y."/>
            <person name="Vinke S."/>
            <person name="Vieh P."/>
            <person name="Jacob L."/>
            <person name="L N.C."/>
            <person name="Schulte-Berndt E."/>
            <person name="Hain C."/>
            <person name="Linder M."/>
            <person name="Schmidt P."/>
            <person name="Wollenschl L."/>
            <person name="Luttermann T."/>
            <person name="Thieme E."/>
            <person name="Hassa J."/>
            <person name="Haak M."/>
            <person name="Wittchen M."/>
            <person name="Mentz A."/>
            <person name="Persicke M."/>
            <person name="Busche T."/>
            <person name="R C."/>
        </authorList>
    </citation>
    <scope>NUCLEOTIDE SEQUENCE [LARGE SCALE GENOMIC DNA]</scope>
    <source>
        <strain evidence="2 3">2019</strain>
    </source>
</reference>
<proteinExistence type="predicted"/>
<protein>
    <submittedName>
        <fullName evidence="2">Uncharacterized protein</fullName>
    </submittedName>
</protein>